<sequence length="192" mass="20874" precursor="true">MRKTMKRTIPLACLAAATLTSLANGPQATAGEWWDNLKHEMHVVYHRNNAWPQPFAELSAAQTRAPFEVMKQKGWLLHNTIGHELFRDGDGALTAAGRNRVHWIATQAPANHRVVHVLRGASEAETEARVEAVRVALNHMYISGPQPPVYITEIQPATSPGMRASQISRAAMTNMPAPKLPASNSSTGGDGS</sequence>
<feature type="compositionally biased region" description="Polar residues" evidence="1">
    <location>
        <begin position="182"/>
        <end position="192"/>
    </location>
</feature>
<keyword evidence="4" id="KW-1185">Reference proteome</keyword>
<gene>
    <name evidence="3" type="ORF">UC8_09050</name>
</gene>
<feature type="region of interest" description="Disordered" evidence="1">
    <location>
        <begin position="173"/>
        <end position="192"/>
    </location>
</feature>
<feature type="signal peptide" evidence="2">
    <location>
        <begin position="1"/>
        <end position="23"/>
    </location>
</feature>
<evidence type="ECO:0000256" key="1">
    <source>
        <dbReference type="SAM" id="MobiDB-lite"/>
    </source>
</evidence>
<proteinExistence type="predicted"/>
<dbReference type="Proteomes" id="UP000325286">
    <property type="component" value="Chromosome"/>
</dbReference>
<evidence type="ECO:0000313" key="3">
    <source>
        <dbReference type="EMBL" id="QEG38945.1"/>
    </source>
</evidence>
<organism evidence="3 4">
    <name type="scientific">Roseimaritima ulvae</name>
    <dbReference type="NCBI Taxonomy" id="980254"/>
    <lineage>
        <taxon>Bacteria</taxon>
        <taxon>Pseudomonadati</taxon>
        <taxon>Planctomycetota</taxon>
        <taxon>Planctomycetia</taxon>
        <taxon>Pirellulales</taxon>
        <taxon>Pirellulaceae</taxon>
        <taxon>Roseimaritima</taxon>
    </lineage>
</organism>
<feature type="chain" id="PRO_5022912278" evidence="2">
    <location>
        <begin position="24"/>
        <end position="192"/>
    </location>
</feature>
<protein>
    <submittedName>
        <fullName evidence="3">Uncharacterized protein</fullName>
    </submittedName>
</protein>
<evidence type="ECO:0000256" key="2">
    <source>
        <dbReference type="SAM" id="SignalP"/>
    </source>
</evidence>
<name>A0A5B9QN94_9BACT</name>
<evidence type="ECO:0000313" key="4">
    <source>
        <dbReference type="Proteomes" id="UP000325286"/>
    </source>
</evidence>
<reference evidence="3 4" key="1">
    <citation type="submission" date="2019-08" db="EMBL/GenBank/DDBJ databases">
        <title>Deep-cultivation of Planctomycetes and their phenomic and genomic characterization uncovers novel biology.</title>
        <authorList>
            <person name="Wiegand S."/>
            <person name="Jogler M."/>
            <person name="Boedeker C."/>
            <person name="Pinto D."/>
            <person name="Vollmers J."/>
            <person name="Rivas-Marin E."/>
            <person name="Kohn T."/>
            <person name="Peeters S.H."/>
            <person name="Heuer A."/>
            <person name="Rast P."/>
            <person name="Oberbeckmann S."/>
            <person name="Bunk B."/>
            <person name="Jeske O."/>
            <person name="Meyerdierks A."/>
            <person name="Storesund J.E."/>
            <person name="Kallscheuer N."/>
            <person name="Luecker S."/>
            <person name="Lage O.M."/>
            <person name="Pohl T."/>
            <person name="Merkel B.J."/>
            <person name="Hornburger P."/>
            <person name="Mueller R.-W."/>
            <person name="Bruemmer F."/>
            <person name="Labrenz M."/>
            <person name="Spormann A.M."/>
            <person name="Op den Camp H."/>
            <person name="Overmann J."/>
            <person name="Amann R."/>
            <person name="Jetten M.S.M."/>
            <person name="Mascher T."/>
            <person name="Medema M.H."/>
            <person name="Devos D.P."/>
            <person name="Kaster A.-K."/>
            <person name="Ovreas L."/>
            <person name="Rohde M."/>
            <person name="Galperin M.Y."/>
            <person name="Jogler C."/>
        </authorList>
    </citation>
    <scope>NUCLEOTIDE SEQUENCE [LARGE SCALE GENOMIC DNA]</scope>
    <source>
        <strain evidence="3 4">UC8</strain>
    </source>
</reference>
<keyword evidence="2" id="KW-0732">Signal</keyword>
<dbReference type="KEGG" id="rul:UC8_09050"/>
<dbReference type="EMBL" id="CP042914">
    <property type="protein sequence ID" value="QEG38945.1"/>
    <property type="molecule type" value="Genomic_DNA"/>
</dbReference>
<accession>A0A5B9QN94</accession>
<dbReference type="AlphaFoldDB" id="A0A5B9QN94"/>